<sequence>MPETVRVGELDRRFAGAPIVCVVGPVLGTESMLLPRLTAMYGSGPQTRVGVLPDRSRRRWLRVEPDRSWIIRDPDFDPEEIGAAVRRLHARADAPPIQVGIAREHLLIRVDHGVGDMGLVFEIVAALSQAGGPTDTGFVDPAPRFGLRGALPRIVSRQILRDPVGTVRSVGALLGERRRRPGTADVSGPLPSDVVAAHSVFLRSDAGYLDALAGARGTRARTVSVSALLAQAFAEEMAALAPGLADVHVVVSLRNRLAGDRATAGNFTAVVTVPVHPPTGFAARFDAMVRSAEVPLKLALSILSHSVTRRDETATALRPSVSVSNLTRAATAARIGWAGAPAERTCAVGAPLSDRRSLAVVLTQVGAQVAATAHFDATVYEPILVERAVARALSAERWGR</sequence>
<organism evidence="1 2">
    <name type="scientific">Tsukamurella sputi</name>
    <dbReference type="NCBI Taxonomy" id="2591848"/>
    <lineage>
        <taxon>Bacteria</taxon>
        <taxon>Bacillati</taxon>
        <taxon>Actinomycetota</taxon>
        <taxon>Actinomycetes</taxon>
        <taxon>Mycobacteriales</taxon>
        <taxon>Tsukamurellaceae</taxon>
        <taxon>Tsukamurella</taxon>
    </lineage>
</organism>
<comment type="caution">
    <text evidence="1">The sequence shown here is derived from an EMBL/GenBank/DDBJ whole genome shotgun (WGS) entry which is preliminary data.</text>
</comment>
<evidence type="ECO:0000313" key="1">
    <source>
        <dbReference type="EMBL" id="TWS25813.1"/>
    </source>
</evidence>
<dbReference type="Proteomes" id="UP000319792">
    <property type="component" value="Unassembled WGS sequence"/>
</dbReference>
<dbReference type="RefSeq" id="WP_146430179.1">
    <property type="nucleotide sequence ID" value="NZ_VIGV01000001.1"/>
</dbReference>
<dbReference type="OrthoDB" id="4772041at2"/>
<dbReference type="AlphaFoldDB" id="A0A5C5RTQ3"/>
<reference evidence="1 2" key="1">
    <citation type="submission" date="2019-08" db="EMBL/GenBank/DDBJ databases">
        <title>Tsukamurella conjunctivitidis sp. nov., Tsukamurella assacharolytica sp. nov. and Tsukamurella sputae sp. nov. isolated from patients with conjunctivitis, bacteraemia (lymphoma) and respiratory infection (sputum) in Hong Kong.</title>
        <authorList>
            <person name="Fok K.M.N."/>
            <person name="Fong J.Y.H."/>
        </authorList>
    </citation>
    <scope>NUCLEOTIDE SEQUENCE [LARGE SCALE GENOMIC DNA]</scope>
    <source>
        <strain evidence="1 2">HKU70</strain>
    </source>
</reference>
<protein>
    <submittedName>
        <fullName evidence="1">Uncharacterized protein</fullName>
    </submittedName>
</protein>
<evidence type="ECO:0000313" key="2">
    <source>
        <dbReference type="Proteomes" id="UP000319792"/>
    </source>
</evidence>
<keyword evidence="2" id="KW-1185">Reference proteome</keyword>
<dbReference type="EMBL" id="VIGV01000001">
    <property type="protein sequence ID" value="TWS25813.1"/>
    <property type="molecule type" value="Genomic_DNA"/>
</dbReference>
<name>A0A5C5RTQ3_9ACTN</name>
<gene>
    <name evidence="1" type="ORF">FK268_00630</name>
</gene>
<accession>A0A5C5RTQ3</accession>
<proteinExistence type="predicted"/>